<protein>
    <recommendedName>
        <fullName evidence="5">Dual-action ribosomal maturation protein DarP</fullName>
    </recommendedName>
    <alternativeName>
        <fullName evidence="5">Large ribosomal subunit assembly factor DarP</fullName>
    </alternativeName>
</protein>
<comment type="similarity">
    <text evidence="5">Belongs to the DarP family.</text>
</comment>
<evidence type="ECO:0000313" key="7">
    <source>
        <dbReference type="EMBL" id="PSW22663.1"/>
    </source>
</evidence>
<reference evidence="7 8" key="1">
    <citation type="submission" date="2018-01" db="EMBL/GenBank/DDBJ databases">
        <title>Whole genome sequencing of Histamine producing bacteria.</title>
        <authorList>
            <person name="Butler K."/>
        </authorList>
    </citation>
    <scope>NUCLEOTIDE SEQUENCE [LARGE SCALE GENOMIC DNA]</scope>
    <source>
        <strain evidence="7 8">DSM 24669</strain>
    </source>
</reference>
<feature type="coiled-coil region" evidence="6">
    <location>
        <begin position="93"/>
        <end position="127"/>
    </location>
</feature>
<dbReference type="EMBL" id="PYLZ01000012">
    <property type="protein sequence ID" value="PSW22663.1"/>
    <property type="molecule type" value="Genomic_DNA"/>
</dbReference>
<dbReference type="GO" id="GO:0043022">
    <property type="term" value="F:ribosome binding"/>
    <property type="evidence" value="ECO:0007669"/>
    <property type="project" value="UniProtKB-UniRule"/>
</dbReference>
<gene>
    <name evidence="5" type="primary">darP</name>
    <name evidence="7" type="ORF">C9I94_19645</name>
</gene>
<keyword evidence="4 5" id="KW-0694">RNA-binding</keyword>
<keyword evidence="3 5" id="KW-0699">rRNA-binding</keyword>
<keyword evidence="2 5" id="KW-0690">Ribosome biogenesis</keyword>
<dbReference type="Pfam" id="PF04751">
    <property type="entry name" value="DarP"/>
    <property type="match status" value="1"/>
</dbReference>
<dbReference type="HAMAP" id="MF_00765">
    <property type="entry name" value="DarP"/>
    <property type="match status" value="1"/>
</dbReference>
<dbReference type="STRING" id="680026.AB733_13275"/>
<keyword evidence="8" id="KW-1185">Reference proteome</keyword>
<sequence length="174" mass="20390">MSRKNQKAPWEPEEEIIWVSKSEMKRDMEALQKLGEELANLTSNALAKIPLDEDMLSAIKDAQRFKNEARRRQLQYIGKQMRSIDIEPIQTALDKLNNKHSQTTVELKKLEQKRDKLIANGDSMINAILVDHPDADRQRLRQLVRQANKEKAQEKPAKAYREIFQYLKELYMSN</sequence>
<comment type="subcellular location">
    <subcellularLocation>
        <location evidence="5">Cytoplasm</location>
    </subcellularLocation>
    <text evidence="5">Associates with late stage pre-50S ribosomal subunits.</text>
</comment>
<dbReference type="PIRSF" id="PIRSF016183">
    <property type="entry name" value="UCP016183"/>
    <property type="match status" value="1"/>
</dbReference>
<evidence type="ECO:0000256" key="5">
    <source>
        <dbReference type="HAMAP-Rule" id="MF_00765"/>
    </source>
</evidence>
<dbReference type="RefSeq" id="WP_048899204.1">
    <property type="nucleotide sequence ID" value="NZ_AP024852.1"/>
</dbReference>
<dbReference type="Gene3D" id="1.10.60.30">
    <property type="entry name" value="PSPTO4464-like domains"/>
    <property type="match status" value="2"/>
</dbReference>
<evidence type="ECO:0000256" key="1">
    <source>
        <dbReference type="ARBA" id="ARBA00022490"/>
    </source>
</evidence>
<evidence type="ECO:0000256" key="2">
    <source>
        <dbReference type="ARBA" id="ARBA00022517"/>
    </source>
</evidence>
<dbReference type="InterPro" id="IPR006839">
    <property type="entry name" value="DarP"/>
</dbReference>
<dbReference type="SUPFAM" id="SSF158710">
    <property type="entry name" value="PSPTO4464-like"/>
    <property type="match status" value="1"/>
</dbReference>
<dbReference type="NCBIfam" id="NF003593">
    <property type="entry name" value="PRK05255.1-1"/>
    <property type="match status" value="1"/>
</dbReference>
<dbReference type="OrthoDB" id="5293604at2"/>
<dbReference type="PANTHER" id="PTHR38101:SF1">
    <property type="entry name" value="UPF0307 PROTEIN YJGA"/>
    <property type="match status" value="1"/>
</dbReference>
<name>A0A0J8VAH8_9GAMM</name>
<dbReference type="GO" id="GO:0019843">
    <property type="term" value="F:rRNA binding"/>
    <property type="evidence" value="ECO:0007669"/>
    <property type="project" value="UniProtKB-UniRule"/>
</dbReference>
<organism evidence="7 8">
    <name type="scientific">Photobacterium swingsii</name>
    <dbReference type="NCBI Taxonomy" id="680026"/>
    <lineage>
        <taxon>Bacteria</taxon>
        <taxon>Pseudomonadati</taxon>
        <taxon>Pseudomonadota</taxon>
        <taxon>Gammaproteobacteria</taxon>
        <taxon>Vibrionales</taxon>
        <taxon>Vibrionaceae</taxon>
        <taxon>Photobacterium</taxon>
    </lineage>
</organism>
<dbReference type="GO" id="GO:0005829">
    <property type="term" value="C:cytosol"/>
    <property type="evidence" value="ECO:0007669"/>
    <property type="project" value="TreeGrafter"/>
</dbReference>
<dbReference type="AlphaFoldDB" id="A0A0J8VAH8"/>
<dbReference type="Proteomes" id="UP000240481">
    <property type="component" value="Unassembled WGS sequence"/>
</dbReference>
<dbReference type="CDD" id="cd16331">
    <property type="entry name" value="YjgA-like"/>
    <property type="match status" value="1"/>
</dbReference>
<proteinExistence type="inferred from homology"/>
<evidence type="ECO:0000256" key="4">
    <source>
        <dbReference type="ARBA" id="ARBA00022884"/>
    </source>
</evidence>
<accession>A0A0J8VAH8</accession>
<keyword evidence="6" id="KW-0175">Coiled coil</keyword>
<dbReference type="PANTHER" id="PTHR38101">
    <property type="entry name" value="UPF0307 PROTEIN YJGA"/>
    <property type="match status" value="1"/>
</dbReference>
<comment type="function">
    <text evidence="5">Member of a network of 50S ribosomal subunit biogenesis factors which assembles along the 30S-50S interface, preventing incorrect 23S rRNA structures from forming. Promotes peptidyl transferase center (PTC) maturation.</text>
</comment>
<evidence type="ECO:0000313" key="8">
    <source>
        <dbReference type="Proteomes" id="UP000240481"/>
    </source>
</evidence>
<evidence type="ECO:0000256" key="3">
    <source>
        <dbReference type="ARBA" id="ARBA00022730"/>
    </source>
</evidence>
<evidence type="ECO:0000256" key="6">
    <source>
        <dbReference type="SAM" id="Coils"/>
    </source>
</evidence>
<keyword evidence="1 5" id="KW-0963">Cytoplasm</keyword>
<dbReference type="InterPro" id="IPR023153">
    <property type="entry name" value="DarP_sf"/>
</dbReference>
<dbReference type="GO" id="GO:1902626">
    <property type="term" value="P:assembly of large subunit precursor of preribosome"/>
    <property type="evidence" value="ECO:0007669"/>
    <property type="project" value="UniProtKB-UniRule"/>
</dbReference>
<comment type="caution">
    <text evidence="7">The sequence shown here is derived from an EMBL/GenBank/DDBJ whole genome shotgun (WGS) entry which is preliminary data.</text>
</comment>